<dbReference type="Gene3D" id="3.40.190.150">
    <property type="entry name" value="Bordetella uptake gene, domain 1"/>
    <property type="match status" value="1"/>
</dbReference>
<dbReference type="PANTHER" id="PTHR42928">
    <property type="entry name" value="TRICARBOXYLATE-BINDING PROTEIN"/>
    <property type="match status" value="1"/>
</dbReference>
<keyword evidence="4" id="KW-1185">Reference proteome</keyword>
<feature type="signal peptide" evidence="2">
    <location>
        <begin position="1"/>
        <end position="28"/>
    </location>
</feature>
<evidence type="ECO:0000256" key="1">
    <source>
        <dbReference type="ARBA" id="ARBA00006987"/>
    </source>
</evidence>
<dbReference type="Pfam" id="PF03401">
    <property type="entry name" value="TctC"/>
    <property type="match status" value="1"/>
</dbReference>
<dbReference type="InterPro" id="IPR005064">
    <property type="entry name" value="BUG"/>
</dbReference>
<dbReference type="Gene3D" id="3.40.190.10">
    <property type="entry name" value="Periplasmic binding protein-like II"/>
    <property type="match status" value="1"/>
</dbReference>
<dbReference type="InterPro" id="IPR042100">
    <property type="entry name" value="Bug_dom1"/>
</dbReference>
<proteinExistence type="inferred from homology"/>
<reference evidence="4" key="1">
    <citation type="journal article" date="2019" name="Int. J. Syst. Evol. Microbiol.">
        <title>The Global Catalogue of Microorganisms (GCM) 10K type strain sequencing project: providing services to taxonomists for standard genome sequencing and annotation.</title>
        <authorList>
            <consortium name="The Broad Institute Genomics Platform"/>
            <consortium name="The Broad Institute Genome Sequencing Center for Infectious Disease"/>
            <person name="Wu L."/>
            <person name="Ma J."/>
        </authorList>
    </citation>
    <scope>NUCLEOTIDE SEQUENCE [LARGE SCALE GENOMIC DNA]</scope>
    <source>
        <strain evidence="4">CCUG 66188</strain>
    </source>
</reference>
<gene>
    <name evidence="3" type="ORF">ACFQFQ_17960</name>
</gene>
<name>A0ABW2B5R8_9RHOB</name>
<dbReference type="Proteomes" id="UP001596353">
    <property type="component" value="Unassembled WGS sequence"/>
</dbReference>
<dbReference type="PANTHER" id="PTHR42928:SF5">
    <property type="entry name" value="BLR1237 PROTEIN"/>
    <property type="match status" value="1"/>
</dbReference>
<accession>A0ABW2B5R8</accession>
<dbReference type="EMBL" id="JBHSWG010000001">
    <property type="protein sequence ID" value="MFC6760944.1"/>
    <property type="molecule type" value="Genomic_DNA"/>
</dbReference>
<comment type="similarity">
    <text evidence="1">Belongs to the UPF0065 (bug) family.</text>
</comment>
<dbReference type="PROSITE" id="PS51318">
    <property type="entry name" value="TAT"/>
    <property type="match status" value="1"/>
</dbReference>
<evidence type="ECO:0000313" key="4">
    <source>
        <dbReference type="Proteomes" id="UP001596353"/>
    </source>
</evidence>
<keyword evidence="2" id="KW-0732">Signal</keyword>
<dbReference type="SUPFAM" id="SSF53850">
    <property type="entry name" value="Periplasmic binding protein-like II"/>
    <property type="match status" value="1"/>
</dbReference>
<organism evidence="3 4">
    <name type="scientific">Sulfitobacter porphyrae</name>
    <dbReference type="NCBI Taxonomy" id="1246864"/>
    <lineage>
        <taxon>Bacteria</taxon>
        <taxon>Pseudomonadati</taxon>
        <taxon>Pseudomonadota</taxon>
        <taxon>Alphaproteobacteria</taxon>
        <taxon>Rhodobacterales</taxon>
        <taxon>Roseobacteraceae</taxon>
        <taxon>Sulfitobacter</taxon>
    </lineage>
</organism>
<sequence>MSLFNRRNILASAGIAVAAALAPFSASAADGTIRLIVPYGGGGLVDGLVREMADTMTQELGQPVVVENKPGSNGIIGAAYVAAAKPDGLTYLVGATGPLSLNTLLRKNLPFSMESFEPVGTMFSGPLTITVPEAMGVSNLDELKAWGEADKPLRYAMLGPGSVTHLFGMVLQDVLGSELTNVAYKANPEMIVDQIGGQIELNFSTPISLIKHVEAGDLKILAISTEERMDRFPDLPTVVELGYPQLVSSFWFGLVAPAGTAQEEKDRVASALQVAVSQEGLQEKMINAGMTPNVGGADAMQAQLDWDQDFWGSVIKENGISLD</sequence>
<dbReference type="PIRSF" id="PIRSF017082">
    <property type="entry name" value="YflP"/>
    <property type="match status" value="1"/>
</dbReference>
<dbReference type="CDD" id="cd07012">
    <property type="entry name" value="PBP2_Bug_TTT"/>
    <property type="match status" value="1"/>
</dbReference>
<evidence type="ECO:0000256" key="2">
    <source>
        <dbReference type="SAM" id="SignalP"/>
    </source>
</evidence>
<feature type="chain" id="PRO_5046125240" evidence="2">
    <location>
        <begin position="29"/>
        <end position="323"/>
    </location>
</feature>
<evidence type="ECO:0000313" key="3">
    <source>
        <dbReference type="EMBL" id="MFC6760944.1"/>
    </source>
</evidence>
<dbReference type="InterPro" id="IPR006311">
    <property type="entry name" value="TAT_signal"/>
</dbReference>
<comment type="caution">
    <text evidence="3">The sequence shown here is derived from an EMBL/GenBank/DDBJ whole genome shotgun (WGS) entry which is preliminary data.</text>
</comment>
<protein>
    <submittedName>
        <fullName evidence="3">Tripartite tricarboxylate transporter substrate binding protein</fullName>
    </submittedName>
</protein>